<evidence type="ECO:0000259" key="3">
    <source>
        <dbReference type="Pfam" id="PF03629"/>
    </source>
</evidence>
<name>A0ABS6YE29_9BACT</name>
<comment type="caution">
    <text evidence="5">The sequence shown here is derived from an EMBL/GenBank/DDBJ whole genome shotgun (WGS) entry which is preliminary data.</text>
</comment>
<dbReference type="Pfam" id="PF03629">
    <property type="entry name" value="SASA"/>
    <property type="match status" value="1"/>
</dbReference>
<keyword evidence="6" id="KW-1185">Reference proteome</keyword>
<reference evidence="5 6" key="1">
    <citation type="submission" date="2021-07" db="EMBL/GenBank/DDBJ databases">
        <title>Genomic diversity and antimicrobial resistance of Prevotella spp. isolated from chronic lung disease airways.</title>
        <authorList>
            <person name="Webb K.A."/>
            <person name="Olagoke O.S."/>
            <person name="Baird T."/>
            <person name="Neill J."/>
            <person name="Pham A."/>
            <person name="Wells T.J."/>
            <person name="Ramsay K.A."/>
            <person name="Bell S.C."/>
            <person name="Sarovich D.S."/>
            <person name="Price E.P."/>
        </authorList>
    </citation>
    <scope>NUCLEOTIDE SEQUENCE [LARGE SCALE GENOMIC DNA]</scope>
    <source>
        <strain evidence="5 6">SCHI0011.S.12</strain>
    </source>
</reference>
<dbReference type="InterPro" id="IPR036514">
    <property type="entry name" value="SGNH_hydro_sf"/>
</dbReference>
<dbReference type="PANTHER" id="PTHR22901:SF0">
    <property type="entry name" value="SIALATE O-ACETYLESTERASE"/>
    <property type="match status" value="1"/>
</dbReference>
<organism evidence="5 6">
    <name type="scientific">Hoylesella nanceiensis</name>
    <dbReference type="NCBI Taxonomy" id="425941"/>
    <lineage>
        <taxon>Bacteria</taxon>
        <taxon>Pseudomonadati</taxon>
        <taxon>Bacteroidota</taxon>
        <taxon>Bacteroidia</taxon>
        <taxon>Bacteroidales</taxon>
        <taxon>Prevotellaceae</taxon>
        <taxon>Hoylesella</taxon>
    </lineage>
</organism>
<dbReference type="GeneID" id="93182317"/>
<dbReference type="Proteomes" id="UP000788426">
    <property type="component" value="Unassembled WGS sequence"/>
</dbReference>
<dbReference type="SUPFAM" id="SSF52266">
    <property type="entry name" value="SGNH hydrolase"/>
    <property type="match status" value="2"/>
</dbReference>
<feature type="domain" description="SGNH hydrolase-type esterase" evidence="4">
    <location>
        <begin position="28"/>
        <end position="203"/>
    </location>
</feature>
<evidence type="ECO:0000313" key="5">
    <source>
        <dbReference type="EMBL" id="MBW4768978.1"/>
    </source>
</evidence>
<feature type="domain" description="Sialate O-acetylesterase" evidence="3">
    <location>
        <begin position="303"/>
        <end position="580"/>
    </location>
</feature>
<keyword evidence="1" id="KW-0378">Hydrolase</keyword>
<evidence type="ECO:0000313" key="6">
    <source>
        <dbReference type="Proteomes" id="UP000788426"/>
    </source>
</evidence>
<dbReference type="InterPro" id="IPR039329">
    <property type="entry name" value="SIAE"/>
</dbReference>
<keyword evidence="2" id="KW-0732">Signal</keyword>
<dbReference type="EMBL" id="JAHXCT010000003">
    <property type="protein sequence ID" value="MBW4768978.1"/>
    <property type="molecule type" value="Genomic_DNA"/>
</dbReference>
<gene>
    <name evidence="5" type="ORF">KZO38_04295</name>
</gene>
<accession>A0ABS6YE29</accession>
<dbReference type="Pfam" id="PF13472">
    <property type="entry name" value="Lipase_GDSL_2"/>
    <property type="match status" value="1"/>
</dbReference>
<protein>
    <submittedName>
        <fullName evidence="5">Sialate O-acetylesterase</fullName>
    </submittedName>
</protein>
<dbReference type="Gene3D" id="3.40.50.1110">
    <property type="entry name" value="SGNH hydrolase"/>
    <property type="match status" value="2"/>
</dbReference>
<evidence type="ECO:0000256" key="2">
    <source>
        <dbReference type="SAM" id="SignalP"/>
    </source>
</evidence>
<dbReference type="InterPro" id="IPR005181">
    <property type="entry name" value="SASA"/>
</dbReference>
<evidence type="ECO:0000259" key="4">
    <source>
        <dbReference type="Pfam" id="PF13472"/>
    </source>
</evidence>
<sequence>MRKSFLSFIFALFALCLHAAQKPIKVACVGNSITFGYLLDNPSTDSYPSQLQKMLGNGYVVGNFGHSGATLLNHGHRPYTKQKEYTEALNYKADIVVIHLGVNDTDPRNWPFYRDEFVPDYISLVNSFKKANPKAHFIIARMSPLTHQHFRFLAGTRDWHKDIQKEIEYVAGVVGAQLIDFYEPLISRPSLLPDAVHPNKEGATILATVVYQAITGDFGGLKMPLYFGDNMVVDWQKPFVVNGTANAKSRVLVQLNNQKKIVEVGTDGQWQVVFSPLELGKNYTLKVSDKQTTLTFKDLVAGEVWVCSGQSNMEFPLSHAINAKEALPQAQDSLLRFLHFKPRWDTDDVSWSATALDSINKLQYFESKGWTKCNPKTARSASAVAYFFGKMLRDSLKMPIGLVMNAVGGSTTESWIDRPTLENNIPELLNDRYNKHVMVMPWVMQRRAKNVANGKNPLQLHPYNPTYLYDSAIRPLRNMNVNGVIWYQGESNATNIEIHERLFPLLIQSWRSFFADSSLPFYYVQLSSINRPSWPWFRDSQRTMMQQLPNTGMAVSSDLGDSLDVHPRNKQPIGERLARWALSKHKGFEQIVPSGPLFVGAKMQGKKVIVEFKYGKNLTTADNQPLRTLELAGADKVFYPAKTILKDGVLEAWSDSVQQPKFVRYAYQPFTRGNLVNSDKLPASTFLSAISAK</sequence>
<dbReference type="RefSeq" id="WP_018362311.1">
    <property type="nucleotide sequence ID" value="NZ_JAHXCT010000003.1"/>
</dbReference>
<evidence type="ECO:0000256" key="1">
    <source>
        <dbReference type="ARBA" id="ARBA00022801"/>
    </source>
</evidence>
<dbReference type="InterPro" id="IPR013830">
    <property type="entry name" value="SGNH_hydro"/>
</dbReference>
<dbReference type="PANTHER" id="PTHR22901">
    <property type="entry name" value="SIALATE O-ACETYLESTERASE"/>
    <property type="match status" value="1"/>
</dbReference>
<proteinExistence type="predicted"/>
<feature type="chain" id="PRO_5045364769" evidence="2">
    <location>
        <begin position="20"/>
        <end position="693"/>
    </location>
</feature>
<feature type="signal peptide" evidence="2">
    <location>
        <begin position="1"/>
        <end position="19"/>
    </location>
</feature>